<feature type="domain" description="Secretin/TonB short N-terminal" evidence="13">
    <location>
        <begin position="99"/>
        <end position="150"/>
    </location>
</feature>
<dbReference type="InterPro" id="IPR000531">
    <property type="entry name" value="Beta-barrel_TonB"/>
</dbReference>
<dbReference type="GO" id="GO:0009279">
    <property type="term" value="C:cell outer membrane"/>
    <property type="evidence" value="ECO:0007669"/>
    <property type="project" value="UniProtKB-SubCell"/>
</dbReference>
<protein>
    <submittedName>
        <fullName evidence="14">TonB-dependent receptor</fullName>
    </submittedName>
</protein>
<evidence type="ECO:0000256" key="12">
    <source>
        <dbReference type="RuleBase" id="RU003357"/>
    </source>
</evidence>
<sequence length="884" mass="96739">MRLGYRAALSNIRQVCIVDYRRLLGGCASRMKSPVALPSLRMNLLIRRATIRCWIARAAIVAALTCGFLPVSVQAQTPITIPSGSLSAALKHYAARTDRQILFDPALVRGKRVASISVSTDELVGLQQILRGSGLEARLLDGGLILIFRPPSWHNRADTKTAPTAPIPQNIIVTALKRPSLVLETPGTVNVVTQEDIAFQNLTELRDLVKVSPSLSVIDSRNGEQRIAIRGIYGTGEATVGVYFGETPVSGPSGTTLDPSGTTPDIELVDMDRVELLSGPQGTLYGASSMGGTLRLLFKQPDMSGWSETVTSGASIAQHGDPGGKISAVLNATIIKDELAVRAVIYRSASSGFIDKPALDLTNVGSVKRRGERLILSWQPSESFALTATGFSHRLSLDDSLSWQMGAKRYQNYDSVRTPYSSRLRLGSLSVSEDIGKVRLFATVSYYKWNLLRQNDFTRVLAAQRESQAGCARLYGLDPGELCSAEAFQQYGDFVDSRLPGMLYQPMGVHSVNGEIRLQSAGDGASQWSLGAFFENRADRADSYTVRADAKSGTPVLPLDITGLRFIRTRLEQRALFGEYRFDLTDRWKFTAGLRGFFYRREAYGDVAVPNIITGTGDIAEGHFSTRASGTSLKFELSYEPHKNILLYLRASEGFRPGGVNITPGLSMDEQIYNSDKLWSYEAGTKLQMGQGSNIEASVYHVDWEDMIYFTGSPNSAFFYNANVGSVNINGLEARFNLLLAPLWSVQARLSYTDARLADSGALALGAQPGDRLPDITPFSYSFGSVWKTSLSPEISAVFQVNAKGISGTHSKFNHSFKFYEKLSSHVVFDASVSFDYRDWTIGMGIENVLNSIGATRVSSSVSSNVQLYGGEPRSYFMRITRSF</sequence>
<keyword evidence="8 12" id="KW-0798">TonB box</keyword>
<gene>
    <name evidence="14" type="ORF">GRI91_11645</name>
</gene>
<evidence type="ECO:0000256" key="6">
    <source>
        <dbReference type="ARBA" id="ARBA00023004"/>
    </source>
</evidence>
<comment type="caution">
    <text evidence="14">The sequence shown here is derived from an EMBL/GenBank/DDBJ whole genome shotgun (WGS) entry which is preliminary data.</text>
</comment>
<evidence type="ECO:0000256" key="3">
    <source>
        <dbReference type="ARBA" id="ARBA00022452"/>
    </source>
</evidence>
<evidence type="ECO:0000259" key="13">
    <source>
        <dbReference type="SMART" id="SM00965"/>
    </source>
</evidence>
<dbReference type="InterPro" id="IPR011662">
    <property type="entry name" value="Secretin/TonB_short_N"/>
</dbReference>
<evidence type="ECO:0000313" key="14">
    <source>
        <dbReference type="EMBL" id="MXO66413.1"/>
    </source>
</evidence>
<keyword evidence="10 11" id="KW-0998">Cell outer membrane</keyword>
<evidence type="ECO:0000256" key="5">
    <source>
        <dbReference type="ARBA" id="ARBA00022692"/>
    </source>
</evidence>
<keyword evidence="2 11" id="KW-0813">Transport</keyword>
<evidence type="ECO:0000256" key="11">
    <source>
        <dbReference type="PROSITE-ProRule" id="PRU01360"/>
    </source>
</evidence>
<comment type="similarity">
    <text evidence="11 12">Belongs to the TonB-dependent receptor family.</text>
</comment>
<name>A0A6I4T8Q6_9SPHN</name>
<keyword evidence="6" id="KW-0408">Iron</keyword>
<dbReference type="InterPro" id="IPR039426">
    <property type="entry name" value="TonB-dep_rcpt-like"/>
</dbReference>
<comment type="subcellular location">
    <subcellularLocation>
        <location evidence="1 11">Cell outer membrane</location>
        <topology evidence="1 11">Multi-pass membrane protein</topology>
    </subcellularLocation>
</comment>
<dbReference type="Pfam" id="PF07715">
    <property type="entry name" value="Plug"/>
    <property type="match status" value="1"/>
</dbReference>
<dbReference type="PROSITE" id="PS52016">
    <property type="entry name" value="TONB_DEPENDENT_REC_3"/>
    <property type="match status" value="1"/>
</dbReference>
<evidence type="ECO:0000256" key="10">
    <source>
        <dbReference type="ARBA" id="ARBA00023237"/>
    </source>
</evidence>
<keyword evidence="7" id="KW-0406">Ion transport</keyword>
<keyword evidence="4" id="KW-0410">Iron transport</keyword>
<evidence type="ECO:0000313" key="15">
    <source>
        <dbReference type="Proteomes" id="UP000438476"/>
    </source>
</evidence>
<keyword evidence="15" id="KW-1185">Reference proteome</keyword>
<dbReference type="PANTHER" id="PTHR32552:SF81">
    <property type="entry name" value="TONB-DEPENDENT OUTER MEMBRANE RECEPTOR"/>
    <property type="match status" value="1"/>
</dbReference>
<keyword evidence="9 11" id="KW-0472">Membrane</keyword>
<accession>A0A6I4T8Q6</accession>
<evidence type="ECO:0000256" key="1">
    <source>
        <dbReference type="ARBA" id="ARBA00004571"/>
    </source>
</evidence>
<evidence type="ECO:0000256" key="8">
    <source>
        <dbReference type="ARBA" id="ARBA00023077"/>
    </source>
</evidence>
<evidence type="ECO:0000256" key="2">
    <source>
        <dbReference type="ARBA" id="ARBA00022448"/>
    </source>
</evidence>
<evidence type="ECO:0000256" key="7">
    <source>
        <dbReference type="ARBA" id="ARBA00023065"/>
    </source>
</evidence>
<dbReference type="AlphaFoldDB" id="A0A6I4T8Q6"/>
<keyword evidence="14" id="KW-0675">Receptor</keyword>
<dbReference type="InterPro" id="IPR012910">
    <property type="entry name" value="Plug_dom"/>
</dbReference>
<organism evidence="14 15">
    <name type="scientific">Altericroceibacterium endophyticum</name>
    <dbReference type="NCBI Taxonomy" id="1808508"/>
    <lineage>
        <taxon>Bacteria</taxon>
        <taxon>Pseudomonadati</taxon>
        <taxon>Pseudomonadota</taxon>
        <taxon>Alphaproteobacteria</taxon>
        <taxon>Sphingomonadales</taxon>
        <taxon>Erythrobacteraceae</taxon>
        <taxon>Altericroceibacterium</taxon>
    </lineage>
</organism>
<dbReference type="Pfam" id="PF00593">
    <property type="entry name" value="TonB_dep_Rec_b-barrel"/>
    <property type="match status" value="1"/>
</dbReference>
<reference evidence="14 15" key="1">
    <citation type="submission" date="2019-12" db="EMBL/GenBank/DDBJ databases">
        <title>Genomic-based taxomic classification of the family Erythrobacteraceae.</title>
        <authorList>
            <person name="Xu L."/>
        </authorList>
    </citation>
    <scope>NUCLEOTIDE SEQUENCE [LARGE SCALE GENOMIC DNA]</scope>
    <source>
        <strain evidence="14 15">LMG 29518</strain>
    </source>
</reference>
<dbReference type="SMART" id="SM00965">
    <property type="entry name" value="STN"/>
    <property type="match status" value="1"/>
</dbReference>
<dbReference type="PANTHER" id="PTHR32552">
    <property type="entry name" value="FERRICHROME IRON RECEPTOR-RELATED"/>
    <property type="match status" value="1"/>
</dbReference>
<dbReference type="Proteomes" id="UP000438476">
    <property type="component" value="Unassembled WGS sequence"/>
</dbReference>
<dbReference type="GO" id="GO:0006826">
    <property type="term" value="P:iron ion transport"/>
    <property type="evidence" value="ECO:0007669"/>
    <property type="project" value="UniProtKB-KW"/>
</dbReference>
<dbReference type="Gene3D" id="2.40.170.20">
    <property type="entry name" value="TonB-dependent receptor, beta-barrel domain"/>
    <property type="match status" value="1"/>
</dbReference>
<proteinExistence type="inferred from homology"/>
<dbReference type="Gene3D" id="3.55.50.30">
    <property type="match status" value="1"/>
</dbReference>
<dbReference type="EMBL" id="WTYT01000005">
    <property type="protein sequence ID" value="MXO66413.1"/>
    <property type="molecule type" value="Genomic_DNA"/>
</dbReference>
<dbReference type="InterPro" id="IPR036942">
    <property type="entry name" value="Beta-barrel_TonB_sf"/>
</dbReference>
<dbReference type="SUPFAM" id="SSF56935">
    <property type="entry name" value="Porins"/>
    <property type="match status" value="1"/>
</dbReference>
<evidence type="ECO:0000256" key="4">
    <source>
        <dbReference type="ARBA" id="ARBA00022496"/>
    </source>
</evidence>
<evidence type="ECO:0000256" key="9">
    <source>
        <dbReference type="ARBA" id="ARBA00023136"/>
    </source>
</evidence>
<keyword evidence="5 11" id="KW-0812">Transmembrane</keyword>
<keyword evidence="3 11" id="KW-1134">Transmembrane beta strand</keyword>